<dbReference type="Proteomes" id="UP001172708">
    <property type="component" value="Unassembled WGS sequence"/>
</dbReference>
<dbReference type="PIRSF" id="PIRSF006487">
    <property type="entry name" value="GcvT"/>
    <property type="match status" value="1"/>
</dbReference>
<comment type="caution">
    <text evidence="10">The sequence shown here is derived from an EMBL/GenBank/DDBJ whole genome shotgun (WGS) entry which is preliminary data.</text>
</comment>
<evidence type="ECO:0000256" key="2">
    <source>
        <dbReference type="ARBA" id="ARBA00012616"/>
    </source>
</evidence>
<dbReference type="GO" id="GO:0004047">
    <property type="term" value="F:aminomethyltransferase activity"/>
    <property type="evidence" value="ECO:0007669"/>
    <property type="project" value="UniProtKB-EC"/>
</dbReference>
<dbReference type="Gene3D" id="2.40.30.110">
    <property type="entry name" value="Aminomethyltransferase beta-barrel domains"/>
    <property type="match status" value="1"/>
</dbReference>
<dbReference type="RefSeq" id="WP_301142018.1">
    <property type="nucleotide sequence ID" value="NZ_JAUHQA010000001.1"/>
</dbReference>
<dbReference type="InterPro" id="IPR027266">
    <property type="entry name" value="TrmE/GcvT-like"/>
</dbReference>
<evidence type="ECO:0000313" key="11">
    <source>
        <dbReference type="Proteomes" id="UP001172708"/>
    </source>
</evidence>
<sequence>MTSQTSPLHAEHIADGATMVDFAGWQMPMRYEGDIAEHQAVRTAAGLFDLSHMGELMVRGADAAAALDYAFVGQLSRVPLWGAKYTMMCAPDGGVIDDVIVYRRDWDHFMVVANAANREVVLSQLRSRIHEGGFDAAVEDETHEIALIAIQGPAAESITASMCELGAEDIVALKYYKASNVLLEGGIHAFAARTGYTGEDGFELFVPADRAGAVWRLAMERGDAAGLTPCGLASRDSLRLEAGMPLYGRELSHDTTPFEAGLGRIVAFGREGGPARGDFVGRTALERARDEGPQKVLVGLSGEGRRSPRTGYPVTDADDRQIGIVTSGAPSPTLGHPIAMAYVPPQLAEIGTEVVVDVRGRREPMRVVALPFYTRGG</sequence>
<dbReference type="InterPro" id="IPR006222">
    <property type="entry name" value="GCVT_N"/>
</dbReference>
<dbReference type="HAMAP" id="MF_00259">
    <property type="entry name" value="GcvT"/>
    <property type="match status" value="1"/>
</dbReference>
<proteinExistence type="inferred from homology"/>
<accession>A0ABT8GGL8</accession>
<keyword evidence="3 7" id="KW-0032">Aminotransferase</keyword>
<keyword evidence="11" id="KW-1185">Reference proteome</keyword>
<evidence type="ECO:0000256" key="6">
    <source>
        <dbReference type="ARBA" id="ARBA00047665"/>
    </source>
</evidence>
<evidence type="ECO:0000313" key="10">
    <source>
        <dbReference type="EMBL" id="MDN4480583.1"/>
    </source>
</evidence>
<dbReference type="Pfam" id="PF01571">
    <property type="entry name" value="GCV_T"/>
    <property type="match status" value="1"/>
</dbReference>
<name>A0ABT8GGL8_9MICO</name>
<gene>
    <name evidence="7 10" type="primary">gcvT</name>
    <name evidence="10" type="ORF">QQX02_06570</name>
</gene>
<evidence type="ECO:0000256" key="3">
    <source>
        <dbReference type="ARBA" id="ARBA00022576"/>
    </source>
</evidence>
<evidence type="ECO:0000259" key="8">
    <source>
        <dbReference type="Pfam" id="PF01571"/>
    </source>
</evidence>
<evidence type="ECO:0000256" key="4">
    <source>
        <dbReference type="ARBA" id="ARBA00022679"/>
    </source>
</evidence>
<evidence type="ECO:0000256" key="7">
    <source>
        <dbReference type="HAMAP-Rule" id="MF_00259"/>
    </source>
</evidence>
<comment type="subunit">
    <text evidence="7">The glycine cleavage system is composed of four proteins: P, T, L and H.</text>
</comment>
<feature type="domain" description="GCVT N-terminal" evidence="8">
    <location>
        <begin position="8"/>
        <end position="268"/>
    </location>
</feature>
<protein>
    <recommendedName>
        <fullName evidence="2 7">Aminomethyltransferase</fullName>
        <ecNumber evidence="2 7">2.1.2.10</ecNumber>
    </recommendedName>
    <alternativeName>
        <fullName evidence="5 7">Glycine cleavage system T protein</fullName>
    </alternativeName>
</protein>
<dbReference type="EMBL" id="JAUHQA010000001">
    <property type="protein sequence ID" value="MDN4480583.1"/>
    <property type="molecule type" value="Genomic_DNA"/>
</dbReference>
<comment type="function">
    <text evidence="7">The glycine cleavage system catalyzes the degradation of glycine.</text>
</comment>
<comment type="similarity">
    <text evidence="1 7">Belongs to the GcvT family.</text>
</comment>
<dbReference type="NCBIfam" id="NF001567">
    <property type="entry name" value="PRK00389.1"/>
    <property type="match status" value="1"/>
</dbReference>
<comment type="catalytic activity">
    <reaction evidence="6 7">
        <text>N(6)-[(R)-S(8)-aminomethyldihydrolipoyl]-L-lysyl-[protein] + (6S)-5,6,7,8-tetrahydrofolate = N(6)-[(R)-dihydrolipoyl]-L-lysyl-[protein] + (6R)-5,10-methylene-5,6,7,8-tetrahydrofolate + NH4(+)</text>
        <dbReference type="Rhea" id="RHEA:16945"/>
        <dbReference type="Rhea" id="RHEA-COMP:10475"/>
        <dbReference type="Rhea" id="RHEA-COMP:10492"/>
        <dbReference type="ChEBI" id="CHEBI:15636"/>
        <dbReference type="ChEBI" id="CHEBI:28938"/>
        <dbReference type="ChEBI" id="CHEBI:57453"/>
        <dbReference type="ChEBI" id="CHEBI:83100"/>
        <dbReference type="ChEBI" id="CHEBI:83143"/>
        <dbReference type="EC" id="2.1.2.10"/>
    </reaction>
</comment>
<reference evidence="10" key="1">
    <citation type="submission" date="2023-06" db="EMBL/GenBank/DDBJ databases">
        <title>Egi l300058.</title>
        <authorList>
            <person name="Gao L."/>
            <person name="Fang B.-Z."/>
            <person name="Li W.-J."/>
        </authorList>
    </citation>
    <scope>NUCLEOTIDE SEQUENCE</scope>
    <source>
        <strain evidence="10">EGI L300058</strain>
    </source>
</reference>
<evidence type="ECO:0000256" key="1">
    <source>
        <dbReference type="ARBA" id="ARBA00008609"/>
    </source>
</evidence>
<dbReference type="PANTHER" id="PTHR43757:SF2">
    <property type="entry name" value="AMINOMETHYLTRANSFERASE, MITOCHONDRIAL"/>
    <property type="match status" value="1"/>
</dbReference>
<evidence type="ECO:0000259" key="9">
    <source>
        <dbReference type="Pfam" id="PF08669"/>
    </source>
</evidence>
<dbReference type="Gene3D" id="4.10.1250.10">
    <property type="entry name" value="Aminomethyltransferase fragment"/>
    <property type="match status" value="1"/>
</dbReference>
<dbReference type="Gene3D" id="3.30.70.1400">
    <property type="entry name" value="Aminomethyltransferase beta-barrel domains"/>
    <property type="match status" value="1"/>
</dbReference>
<feature type="domain" description="Aminomethyltransferase C-terminal" evidence="9">
    <location>
        <begin position="295"/>
        <end position="373"/>
    </location>
</feature>
<dbReference type="InterPro" id="IPR029043">
    <property type="entry name" value="GcvT/YgfZ_C"/>
</dbReference>
<dbReference type="NCBIfam" id="TIGR00528">
    <property type="entry name" value="gcvT"/>
    <property type="match status" value="1"/>
</dbReference>
<dbReference type="SUPFAM" id="SSF103025">
    <property type="entry name" value="Folate-binding domain"/>
    <property type="match status" value="1"/>
</dbReference>
<dbReference type="InterPro" id="IPR013977">
    <property type="entry name" value="GcvT_C"/>
</dbReference>
<keyword evidence="4 7" id="KW-0808">Transferase</keyword>
<dbReference type="PANTHER" id="PTHR43757">
    <property type="entry name" value="AMINOMETHYLTRANSFERASE"/>
    <property type="match status" value="1"/>
</dbReference>
<dbReference type="EC" id="2.1.2.10" evidence="2 7"/>
<dbReference type="SUPFAM" id="SSF101790">
    <property type="entry name" value="Aminomethyltransferase beta-barrel domain"/>
    <property type="match status" value="1"/>
</dbReference>
<evidence type="ECO:0000256" key="5">
    <source>
        <dbReference type="ARBA" id="ARBA00031395"/>
    </source>
</evidence>
<dbReference type="InterPro" id="IPR028896">
    <property type="entry name" value="GcvT/YgfZ/DmdA"/>
</dbReference>
<dbReference type="Gene3D" id="3.30.1360.120">
    <property type="entry name" value="Probable tRNA modification gtpase trme, domain 1"/>
    <property type="match status" value="1"/>
</dbReference>
<dbReference type="Pfam" id="PF08669">
    <property type="entry name" value="GCV_T_C"/>
    <property type="match status" value="1"/>
</dbReference>
<organism evidence="10 11">
    <name type="scientific">Demequina muriae</name>
    <dbReference type="NCBI Taxonomy" id="3051664"/>
    <lineage>
        <taxon>Bacteria</taxon>
        <taxon>Bacillati</taxon>
        <taxon>Actinomycetota</taxon>
        <taxon>Actinomycetes</taxon>
        <taxon>Micrococcales</taxon>
        <taxon>Demequinaceae</taxon>
        <taxon>Demequina</taxon>
    </lineage>
</organism>
<dbReference type="InterPro" id="IPR006223">
    <property type="entry name" value="GcvT"/>
</dbReference>
<dbReference type="InterPro" id="IPR022903">
    <property type="entry name" value="GcvT_bac"/>
</dbReference>